<protein>
    <submittedName>
        <fullName evidence="3">Protein HupE</fullName>
    </submittedName>
</protein>
<keyword evidence="2" id="KW-0732">Signal</keyword>
<reference evidence="4" key="1">
    <citation type="submission" date="2014-08" db="EMBL/GenBank/DDBJ databases">
        <authorList>
            <person name="Moulin L."/>
        </authorList>
    </citation>
    <scope>NUCLEOTIDE SEQUENCE [LARGE SCALE GENOMIC DNA]</scope>
</reference>
<dbReference type="PIRSF" id="PIRSF016919">
    <property type="entry name" value="HupE_UreJ"/>
    <property type="match status" value="1"/>
</dbReference>
<feature type="transmembrane region" description="Helical" evidence="1">
    <location>
        <begin position="155"/>
        <end position="177"/>
    </location>
</feature>
<feature type="transmembrane region" description="Helical" evidence="1">
    <location>
        <begin position="74"/>
        <end position="94"/>
    </location>
</feature>
<dbReference type="STRING" id="69974.MPLDJ20_230126"/>
<keyword evidence="4" id="KW-1185">Reference proteome</keyword>
<organism evidence="3 4">
    <name type="scientific">Mesorhizobium plurifarium</name>
    <dbReference type="NCBI Taxonomy" id="69974"/>
    <lineage>
        <taxon>Bacteria</taxon>
        <taxon>Pseudomonadati</taxon>
        <taxon>Pseudomonadota</taxon>
        <taxon>Alphaproteobacteria</taxon>
        <taxon>Hyphomicrobiales</taxon>
        <taxon>Phyllobacteriaceae</taxon>
        <taxon>Mesorhizobium</taxon>
    </lineage>
</organism>
<dbReference type="Proteomes" id="UP000045285">
    <property type="component" value="Unassembled WGS sequence"/>
</dbReference>
<evidence type="ECO:0000256" key="2">
    <source>
        <dbReference type="SAM" id="SignalP"/>
    </source>
</evidence>
<dbReference type="EMBL" id="CCMZ01000019">
    <property type="protein sequence ID" value="CDX18068.1"/>
    <property type="molecule type" value="Genomic_DNA"/>
</dbReference>
<feature type="signal peptide" evidence="2">
    <location>
        <begin position="1"/>
        <end position="32"/>
    </location>
</feature>
<accession>A0A090DNN9</accession>
<keyword evidence="1" id="KW-0472">Membrane</keyword>
<dbReference type="AlphaFoldDB" id="A0A090DNN9"/>
<sequence length="204" mass="20395">MIWKGRKMIPASTKRTTLAAILFLAAAMPAYAHVGAGTTSSFAAGFAHPLSGFDHMTVMIAVGLWAALKGGKAVLAWPLAFVGVMLVGAALGMLHVPVPLVEPAIVASVVALGLLVALAIDLPVSAGVAIIGLFALFHGHAHGTEVPENAAGLDYMAGFAVATALLHGIGIAAALSLGQRFRGLVRAAGAACAAVGVGLAFGML</sequence>
<evidence type="ECO:0000313" key="4">
    <source>
        <dbReference type="Proteomes" id="UP000045285"/>
    </source>
</evidence>
<dbReference type="InterPro" id="IPR007038">
    <property type="entry name" value="HupE_UreJ"/>
</dbReference>
<feature type="chain" id="PRO_5001854371" evidence="2">
    <location>
        <begin position="33"/>
        <end position="204"/>
    </location>
</feature>
<gene>
    <name evidence="3" type="primary">hupE</name>
    <name evidence="3" type="ORF">MPL3356_260012</name>
</gene>
<evidence type="ECO:0000313" key="3">
    <source>
        <dbReference type="EMBL" id="CDX18068.1"/>
    </source>
</evidence>
<dbReference type="Pfam" id="PF04955">
    <property type="entry name" value="HupE_UreJ"/>
    <property type="match status" value="1"/>
</dbReference>
<proteinExistence type="predicted"/>
<name>A0A090DNN9_MESPL</name>
<keyword evidence="1" id="KW-0812">Transmembrane</keyword>
<keyword evidence="1" id="KW-1133">Transmembrane helix</keyword>
<evidence type="ECO:0000256" key="1">
    <source>
        <dbReference type="SAM" id="Phobius"/>
    </source>
</evidence>
<feature type="transmembrane region" description="Helical" evidence="1">
    <location>
        <begin position="184"/>
        <end position="203"/>
    </location>
</feature>